<gene>
    <name evidence="1" type="ORF">HYN86_04135</name>
</gene>
<organism evidence="1 2">
    <name type="scientific">Flavobacterium fluviale</name>
    <dbReference type="NCBI Taxonomy" id="2249356"/>
    <lineage>
        <taxon>Bacteria</taxon>
        <taxon>Pseudomonadati</taxon>
        <taxon>Bacteroidota</taxon>
        <taxon>Flavobacteriia</taxon>
        <taxon>Flavobacteriales</taxon>
        <taxon>Flavobacteriaceae</taxon>
        <taxon>Flavobacterium</taxon>
    </lineage>
</organism>
<evidence type="ECO:0000313" key="2">
    <source>
        <dbReference type="Proteomes" id="UP000251561"/>
    </source>
</evidence>
<name>A0A344LPJ1_9FLAO</name>
<dbReference type="Pfam" id="PF13692">
    <property type="entry name" value="Glyco_trans_1_4"/>
    <property type="match status" value="1"/>
</dbReference>
<accession>A0A344LPJ1</accession>
<reference evidence="1 2" key="1">
    <citation type="submission" date="2018-06" db="EMBL/GenBank/DDBJ databases">
        <title>Genome sequencing of Flavobacterium.</title>
        <authorList>
            <person name="Baek M.-G."/>
            <person name="Yi H."/>
        </authorList>
    </citation>
    <scope>NUCLEOTIDE SEQUENCE [LARGE SCALE GENOMIC DNA]</scope>
    <source>
        <strain evidence="1 2">HYN0086</strain>
    </source>
</reference>
<dbReference type="Gene3D" id="3.40.50.2000">
    <property type="entry name" value="Glycogen Phosphorylase B"/>
    <property type="match status" value="1"/>
</dbReference>
<dbReference type="OrthoDB" id="9807209at2"/>
<dbReference type="PANTHER" id="PTHR12526">
    <property type="entry name" value="GLYCOSYLTRANSFERASE"/>
    <property type="match status" value="1"/>
</dbReference>
<dbReference type="Proteomes" id="UP000251561">
    <property type="component" value="Chromosome"/>
</dbReference>
<dbReference type="CDD" id="cd03801">
    <property type="entry name" value="GT4_PimA-like"/>
    <property type="match status" value="1"/>
</dbReference>
<proteinExistence type="predicted"/>
<dbReference type="EMBL" id="CP030261">
    <property type="protein sequence ID" value="AXB55833.1"/>
    <property type="molecule type" value="Genomic_DNA"/>
</dbReference>
<evidence type="ECO:0000313" key="1">
    <source>
        <dbReference type="EMBL" id="AXB55833.1"/>
    </source>
</evidence>
<dbReference type="RefSeq" id="WP_113676902.1">
    <property type="nucleotide sequence ID" value="NZ_CP030261.1"/>
</dbReference>
<dbReference type="KEGG" id="ffl:HYN86_04135"/>
<protein>
    <submittedName>
        <fullName evidence="1">Uncharacterized protein</fullName>
    </submittedName>
</protein>
<dbReference type="SUPFAM" id="SSF53756">
    <property type="entry name" value="UDP-Glycosyltransferase/glycogen phosphorylase"/>
    <property type="match status" value="1"/>
</dbReference>
<sequence>MGIFKRIKGYYKRKEIIKNQTDQSIPNYEIYDVDKRTIVFFDISLPSFDLDSGSNRLREIILLFKDKGYNCVICSKNTFRDNKYVKGFSDLGAIVYVETNQYQNYFDFVTKIPKVDFVWYHGARSLKYNFKKLRNLLPDAISIFDMVDIHFLRYKRAIKIDPMRISLRKNYNRFFNIETKLAQNADYVVTISDIEKEIMAKYIDNKKLITISNIHYQKIDREEGLHFENREDILFIGSQHEPNINAIHYLYHDIMPIVWEKNSNIRVNIIGNVNEKINEISDPRFIFQGYVPDISSFFKQNKMMVAPLRYGAGVKGKIGQAFEYYLPVITSSIGAEGMNLVHEKNALIYDTKEEFASAIIELYNNKDLWMELQENSEKSLEPFSIKVLESLFSKFETL</sequence>
<dbReference type="AlphaFoldDB" id="A0A344LPJ1"/>
<keyword evidence="2" id="KW-1185">Reference proteome</keyword>
<dbReference type="PANTHER" id="PTHR12526:SF630">
    <property type="entry name" value="GLYCOSYLTRANSFERASE"/>
    <property type="match status" value="1"/>
</dbReference>